<accession>A0A914YQS1</accession>
<feature type="transmembrane region" description="Helical" evidence="2">
    <location>
        <begin position="70"/>
        <end position="94"/>
    </location>
</feature>
<dbReference type="Proteomes" id="UP000887577">
    <property type="component" value="Unplaced"/>
</dbReference>
<dbReference type="WBParaSite" id="PSU_v2.g19718.t1">
    <property type="protein sequence ID" value="PSU_v2.g19718.t1"/>
    <property type="gene ID" value="PSU_v2.g19718"/>
</dbReference>
<keyword evidence="2" id="KW-1133">Transmembrane helix</keyword>
<keyword evidence="2" id="KW-0472">Membrane</keyword>
<feature type="compositionally biased region" description="Polar residues" evidence="1">
    <location>
        <begin position="216"/>
        <end position="226"/>
    </location>
</feature>
<evidence type="ECO:0000313" key="4">
    <source>
        <dbReference type="WBParaSite" id="PSU_v2.g19718.t1"/>
    </source>
</evidence>
<proteinExistence type="predicted"/>
<evidence type="ECO:0000256" key="2">
    <source>
        <dbReference type="SAM" id="Phobius"/>
    </source>
</evidence>
<reference evidence="4" key="1">
    <citation type="submission" date="2022-11" db="UniProtKB">
        <authorList>
            <consortium name="WormBaseParasite"/>
        </authorList>
    </citation>
    <scope>IDENTIFICATION</scope>
</reference>
<feature type="region of interest" description="Disordered" evidence="1">
    <location>
        <begin position="200"/>
        <end position="242"/>
    </location>
</feature>
<evidence type="ECO:0000313" key="3">
    <source>
        <dbReference type="Proteomes" id="UP000887577"/>
    </source>
</evidence>
<feature type="transmembrane region" description="Helical" evidence="2">
    <location>
        <begin position="20"/>
        <end position="50"/>
    </location>
</feature>
<organism evidence="3 4">
    <name type="scientific">Panagrolaimus superbus</name>
    <dbReference type="NCBI Taxonomy" id="310955"/>
    <lineage>
        <taxon>Eukaryota</taxon>
        <taxon>Metazoa</taxon>
        <taxon>Ecdysozoa</taxon>
        <taxon>Nematoda</taxon>
        <taxon>Chromadorea</taxon>
        <taxon>Rhabditida</taxon>
        <taxon>Tylenchina</taxon>
        <taxon>Panagrolaimomorpha</taxon>
        <taxon>Panagrolaimoidea</taxon>
        <taxon>Panagrolaimidae</taxon>
        <taxon>Panagrolaimus</taxon>
    </lineage>
</organism>
<feature type="compositionally biased region" description="Low complexity" evidence="1">
    <location>
        <begin position="204"/>
        <end position="215"/>
    </location>
</feature>
<dbReference type="AlphaFoldDB" id="A0A914YQS1"/>
<keyword evidence="2" id="KW-0812">Transmembrane</keyword>
<sequence>MSTSILIGIAKTLKPHEWLLGLGAIIAMYLVNGSFASSVCALATSIPAVIHSYRVITEEKDNLLAHQVTLCYWILLGSMSICDFFLGNAFCYYFGKFILMSSVYAHVVAKSRTEEPEEKHVFHQPQTTVVTPLSQKTNKNHFIEHQTFSENQEEITTAQTQQYTLAPTFHSPLNSTVLSSVGPLTSKHSSLANYLQWTKNKEGPTTTPHSPTSSTLVAPSSPSPTEFSLHDSDLLKPNNNNNALLSCGDAKSYKFSN</sequence>
<evidence type="ECO:0000256" key="1">
    <source>
        <dbReference type="SAM" id="MobiDB-lite"/>
    </source>
</evidence>
<protein>
    <submittedName>
        <fullName evidence="4">Uncharacterized protein</fullName>
    </submittedName>
</protein>
<keyword evidence="3" id="KW-1185">Reference proteome</keyword>
<name>A0A914YQS1_9BILA</name>